<sequence length="281" mass="32227">MLRDIALISLVLRVLVFTYFVAISMGKPANDKALIIIPSVIYLLFGMYNFLYPGRLKIFKNYGDLLFVPILAFLSGQKESFLVFLPFISLNTSRKVLQGMLFLWLSVAFAFYHYGKFGFVLLPILMSMYIASLHPDLVEVLRKERFYIKNLRRSYSKMASDYGRLEKELSNLKVSASLLDKLQNSPTLKDYLQAIKEEFNVRSISIAPLHENFSKEIDPSTCSFHVSVKLEKGEAKVSFYLNNPLELCDKELLKNLEKASKLINLYIEGFEEKSKAKVIAV</sequence>
<gene>
    <name evidence="2" type="ORF">ENO47_04070</name>
</gene>
<organism evidence="2">
    <name type="scientific">Hydrogenobacter sp</name>
    <dbReference type="NCBI Taxonomy" id="2152829"/>
    <lineage>
        <taxon>Bacteria</taxon>
        <taxon>Pseudomonadati</taxon>
        <taxon>Aquificota</taxon>
        <taxon>Aquificia</taxon>
        <taxon>Aquificales</taxon>
        <taxon>Aquificaceae</taxon>
        <taxon>Hydrogenobacter</taxon>
    </lineage>
</organism>
<proteinExistence type="predicted"/>
<name>A0A7C2YVW8_9AQUI</name>
<evidence type="ECO:0000313" key="2">
    <source>
        <dbReference type="EMBL" id="HEW45831.1"/>
    </source>
</evidence>
<keyword evidence="1" id="KW-0472">Membrane</keyword>
<feature type="transmembrane region" description="Helical" evidence="1">
    <location>
        <begin position="6"/>
        <end position="26"/>
    </location>
</feature>
<feature type="transmembrane region" description="Helical" evidence="1">
    <location>
        <begin position="33"/>
        <end position="52"/>
    </location>
</feature>
<evidence type="ECO:0000256" key="1">
    <source>
        <dbReference type="SAM" id="Phobius"/>
    </source>
</evidence>
<comment type="caution">
    <text evidence="2">The sequence shown here is derived from an EMBL/GenBank/DDBJ whole genome shotgun (WGS) entry which is preliminary data.</text>
</comment>
<dbReference type="AlphaFoldDB" id="A0A7C2YVW8"/>
<keyword evidence="1" id="KW-1133">Transmembrane helix</keyword>
<accession>A0A7C2YVW8</accession>
<protein>
    <submittedName>
        <fullName evidence="2">Uncharacterized protein</fullName>
    </submittedName>
</protein>
<feature type="transmembrane region" description="Helical" evidence="1">
    <location>
        <begin position="96"/>
        <end position="114"/>
    </location>
</feature>
<keyword evidence="1" id="KW-0812">Transmembrane</keyword>
<reference evidence="2" key="1">
    <citation type="journal article" date="2020" name="mSystems">
        <title>Genome- and Community-Level Interaction Insights into Carbon Utilization and Element Cycling Functions of Hydrothermarchaeota in Hydrothermal Sediment.</title>
        <authorList>
            <person name="Zhou Z."/>
            <person name="Liu Y."/>
            <person name="Xu W."/>
            <person name="Pan J."/>
            <person name="Luo Z.H."/>
            <person name="Li M."/>
        </authorList>
    </citation>
    <scope>NUCLEOTIDE SEQUENCE [LARGE SCALE GENOMIC DNA]</scope>
    <source>
        <strain evidence="2">SpSt-132</strain>
    </source>
</reference>
<dbReference type="EMBL" id="DSFP01000033">
    <property type="protein sequence ID" value="HEW45831.1"/>
    <property type="molecule type" value="Genomic_DNA"/>
</dbReference>